<evidence type="ECO:0000256" key="1">
    <source>
        <dbReference type="SAM" id="MobiDB-lite"/>
    </source>
</evidence>
<protein>
    <submittedName>
        <fullName evidence="2">Uncharacterized protein</fullName>
    </submittedName>
</protein>
<dbReference type="PANTHER" id="PTHR33095:SF114">
    <property type="entry name" value="DUF1645 FAMILY PROTEIN"/>
    <property type="match status" value="1"/>
</dbReference>
<sequence length="253" mass="28421">MGSLGVARIDGTLMEDFDLKLKLREETDEDTSLDINSDVLTKKAEVSGEEDDDDEEDFTFITNPDGSPISADDIFQNGQIRPVFPLFNQNILFYDDNSGSFAKLRPPFKKVFVEKRERASSSSSSSGTDDPEGPYCEWKGKAIEASREACKKSNSTGFSKLWRFRDLGLRSNSDGKDAFIFLNHPNTKTEDRNKKNTAKSSGSKVTASAAERHYVASRKMKQENKRKSYLPYRQGIVGIFTNMNGISRDVHPF</sequence>
<dbReference type="InterPro" id="IPR012442">
    <property type="entry name" value="DUF1645_plant"/>
</dbReference>
<proteinExistence type="predicted"/>
<accession>A0AAV8U784</accession>
<feature type="region of interest" description="Disordered" evidence="1">
    <location>
        <begin position="115"/>
        <end position="135"/>
    </location>
</feature>
<feature type="region of interest" description="Disordered" evidence="1">
    <location>
        <begin position="186"/>
        <end position="225"/>
    </location>
</feature>
<feature type="compositionally biased region" description="Basic and acidic residues" evidence="1">
    <location>
        <begin position="210"/>
        <end position="225"/>
    </location>
</feature>
<name>A0AAV8U784_9ROSI</name>
<comment type="caution">
    <text evidence="2">The sequence shown here is derived from an EMBL/GenBank/DDBJ whole genome shotgun (WGS) entry which is preliminary data.</text>
</comment>
<dbReference type="Proteomes" id="UP001159364">
    <property type="component" value="Linkage Group LG01"/>
</dbReference>
<dbReference type="AlphaFoldDB" id="A0AAV8U784"/>
<keyword evidence="3" id="KW-1185">Reference proteome</keyword>
<evidence type="ECO:0000313" key="3">
    <source>
        <dbReference type="Proteomes" id="UP001159364"/>
    </source>
</evidence>
<dbReference type="Pfam" id="PF07816">
    <property type="entry name" value="DUF1645"/>
    <property type="match status" value="1"/>
</dbReference>
<reference evidence="2 3" key="1">
    <citation type="submission" date="2021-09" db="EMBL/GenBank/DDBJ databases">
        <title>Genomic insights and catalytic innovation underlie evolution of tropane alkaloids biosynthesis.</title>
        <authorList>
            <person name="Wang Y.-J."/>
            <person name="Tian T."/>
            <person name="Huang J.-P."/>
            <person name="Huang S.-X."/>
        </authorList>
    </citation>
    <scope>NUCLEOTIDE SEQUENCE [LARGE SCALE GENOMIC DNA]</scope>
    <source>
        <strain evidence="2">KIB-2018</strain>
        <tissue evidence="2">Leaf</tissue>
    </source>
</reference>
<gene>
    <name evidence="2" type="ORF">K2173_008268</name>
</gene>
<dbReference type="EMBL" id="JAIWQS010000001">
    <property type="protein sequence ID" value="KAJ8773805.1"/>
    <property type="molecule type" value="Genomic_DNA"/>
</dbReference>
<dbReference type="PANTHER" id="PTHR33095">
    <property type="entry name" value="OS07G0619500 PROTEIN"/>
    <property type="match status" value="1"/>
</dbReference>
<evidence type="ECO:0000313" key="2">
    <source>
        <dbReference type="EMBL" id="KAJ8773805.1"/>
    </source>
</evidence>
<organism evidence="2 3">
    <name type="scientific">Erythroxylum novogranatense</name>
    <dbReference type="NCBI Taxonomy" id="1862640"/>
    <lineage>
        <taxon>Eukaryota</taxon>
        <taxon>Viridiplantae</taxon>
        <taxon>Streptophyta</taxon>
        <taxon>Embryophyta</taxon>
        <taxon>Tracheophyta</taxon>
        <taxon>Spermatophyta</taxon>
        <taxon>Magnoliopsida</taxon>
        <taxon>eudicotyledons</taxon>
        <taxon>Gunneridae</taxon>
        <taxon>Pentapetalae</taxon>
        <taxon>rosids</taxon>
        <taxon>fabids</taxon>
        <taxon>Malpighiales</taxon>
        <taxon>Erythroxylaceae</taxon>
        <taxon>Erythroxylum</taxon>
    </lineage>
</organism>